<keyword evidence="3" id="KW-1185">Reference proteome</keyword>
<sequence>MKMTFTNISKAAAVSFILIFQTKIHAQENYLIHDEVFTEQSITFNENDEISYLINSTNFDINKPTAIYFNGSLPVPLIIEWKNGSLGMIPFSYFNFSKFLERFNLILVSKPFVPVYAKESDLVNSEYVPDISQPELVDSNFVKSNNLYYLGKRGDFLVNSLVKNKVINSNRILTIGHSQGGLEAIRVASLNKYVTDVVMLASAPYGRTQHVANDFYLKYLQGEIDFKTYQKYKGEMHQYIREGKVQKDNSDKNFKESILSFEEHSFKDMMATKANILYISGTEDIAGLYADQVVIDAILNGKNNVQSKLYENAEHSFYKVESTGKVNYEIDYWEEVFDDVLEWFDGNGE</sequence>
<evidence type="ECO:0000313" key="2">
    <source>
        <dbReference type="EMBL" id="PWH85546.1"/>
    </source>
</evidence>
<dbReference type="Gene3D" id="3.40.50.1820">
    <property type="entry name" value="alpha/beta hydrolase"/>
    <property type="match status" value="1"/>
</dbReference>
<reference evidence="2 3" key="1">
    <citation type="submission" date="2018-05" db="EMBL/GenBank/DDBJ databases">
        <title>Brumimicrobium oceani sp. nov., isolated from coastal sediment.</title>
        <authorList>
            <person name="Kou Y."/>
        </authorList>
    </citation>
    <scope>NUCLEOTIDE SEQUENCE [LARGE SCALE GENOMIC DNA]</scope>
    <source>
        <strain evidence="2 3">C305</strain>
    </source>
</reference>
<accession>A0A2U2XCL8</accession>
<evidence type="ECO:0000256" key="1">
    <source>
        <dbReference type="SAM" id="SignalP"/>
    </source>
</evidence>
<organism evidence="2 3">
    <name type="scientific">Brumimicrobium oceani</name>
    <dbReference type="NCBI Taxonomy" id="2100725"/>
    <lineage>
        <taxon>Bacteria</taxon>
        <taxon>Pseudomonadati</taxon>
        <taxon>Bacteroidota</taxon>
        <taxon>Flavobacteriia</taxon>
        <taxon>Flavobacteriales</taxon>
        <taxon>Crocinitomicaceae</taxon>
        <taxon>Brumimicrobium</taxon>
    </lineage>
</organism>
<dbReference type="EMBL" id="QFRJ01000005">
    <property type="protein sequence ID" value="PWH85546.1"/>
    <property type="molecule type" value="Genomic_DNA"/>
</dbReference>
<comment type="caution">
    <text evidence="2">The sequence shown here is derived from an EMBL/GenBank/DDBJ whole genome shotgun (WGS) entry which is preliminary data.</text>
</comment>
<keyword evidence="1" id="KW-0732">Signal</keyword>
<dbReference type="GO" id="GO:0052689">
    <property type="term" value="F:carboxylic ester hydrolase activity"/>
    <property type="evidence" value="ECO:0007669"/>
    <property type="project" value="TreeGrafter"/>
</dbReference>
<dbReference type="SUPFAM" id="SSF53474">
    <property type="entry name" value="alpha/beta-Hydrolases"/>
    <property type="match status" value="1"/>
</dbReference>
<dbReference type="RefSeq" id="WP_109359252.1">
    <property type="nucleotide sequence ID" value="NZ_QFRJ01000005.1"/>
</dbReference>
<dbReference type="AlphaFoldDB" id="A0A2U2XCL8"/>
<dbReference type="PANTHER" id="PTHR43265:SF1">
    <property type="entry name" value="ESTERASE ESTD"/>
    <property type="match status" value="1"/>
</dbReference>
<evidence type="ECO:0000313" key="3">
    <source>
        <dbReference type="Proteomes" id="UP000245370"/>
    </source>
</evidence>
<dbReference type="InterPro" id="IPR053145">
    <property type="entry name" value="AB_hydrolase_Est10"/>
</dbReference>
<gene>
    <name evidence="2" type="ORF">DIT68_07865</name>
</gene>
<reference evidence="2 3" key="2">
    <citation type="submission" date="2018-05" db="EMBL/GenBank/DDBJ databases">
        <authorList>
            <person name="Lanie J.A."/>
            <person name="Ng W.-L."/>
            <person name="Kazmierczak K.M."/>
            <person name="Andrzejewski T.M."/>
            <person name="Davidsen T.M."/>
            <person name="Wayne K.J."/>
            <person name="Tettelin H."/>
            <person name="Glass J.I."/>
            <person name="Rusch D."/>
            <person name="Podicherti R."/>
            <person name="Tsui H.-C.T."/>
            <person name="Winkler M.E."/>
        </authorList>
    </citation>
    <scope>NUCLEOTIDE SEQUENCE [LARGE SCALE GENOMIC DNA]</scope>
    <source>
        <strain evidence="2 3">C305</strain>
    </source>
</reference>
<feature type="chain" id="PRO_5015769703" description="BAAT/Acyl-CoA thioester hydrolase C-terminal domain-containing protein" evidence="1">
    <location>
        <begin position="27"/>
        <end position="349"/>
    </location>
</feature>
<dbReference type="Proteomes" id="UP000245370">
    <property type="component" value="Unassembled WGS sequence"/>
</dbReference>
<feature type="signal peptide" evidence="1">
    <location>
        <begin position="1"/>
        <end position="26"/>
    </location>
</feature>
<dbReference type="OrthoDB" id="1118238at2"/>
<protein>
    <recommendedName>
        <fullName evidence="4">BAAT/Acyl-CoA thioester hydrolase C-terminal domain-containing protein</fullName>
    </recommendedName>
</protein>
<dbReference type="PANTHER" id="PTHR43265">
    <property type="entry name" value="ESTERASE ESTD"/>
    <property type="match status" value="1"/>
</dbReference>
<proteinExistence type="predicted"/>
<name>A0A2U2XCL8_9FLAO</name>
<evidence type="ECO:0008006" key="4">
    <source>
        <dbReference type="Google" id="ProtNLM"/>
    </source>
</evidence>
<dbReference type="InterPro" id="IPR029058">
    <property type="entry name" value="AB_hydrolase_fold"/>
</dbReference>